<dbReference type="InterPro" id="IPR011060">
    <property type="entry name" value="RibuloseP-bd_barrel"/>
</dbReference>
<organism evidence="10">
    <name type="scientific">Ananas comosus var. bracteatus</name>
    <name type="common">red pineapple</name>
    <dbReference type="NCBI Taxonomy" id="296719"/>
    <lineage>
        <taxon>Eukaryota</taxon>
        <taxon>Viridiplantae</taxon>
        <taxon>Streptophyta</taxon>
        <taxon>Embryophyta</taxon>
        <taxon>Tracheophyta</taxon>
        <taxon>Spermatophyta</taxon>
        <taxon>Magnoliopsida</taxon>
        <taxon>Liliopsida</taxon>
        <taxon>Poales</taxon>
        <taxon>Bromeliaceae</taxon>
        <taxon>Bromelioideae</taxon>
        <taxon>Ananas</taxon>
    </lineage>
</organism>
<dbReference type="UniPathway" id="UPA00035">
    <property type="reaction ID" value="UER00044"/>
</dbReference>
<feature type="region of interest" description="Disordered" evidence="9">
    <location>
        <begin position="1"/>
        <end position="25"/>
    </location>
</feature>
<evidence type="ECO:0000256" key="3">
    <source>
        <dbReference type="ARBA" id="ARBA00012043"/>
    </source>
</evidence>
<keyword evidence="4" id="KW-0028">Amino-acid biosynthesis</keyword>
<evidence type="ECO:0000256" key="1">
    <source>
        <dbReference type="ARBA" id="ARBA00004733"/>
    </source>
</evidence>
<comment type="subunit">
    <text evidence="2">Tetramer of two alpha and two beta chains.</text>
</comment>
<keyword evidence="5" id="KW-0822">Tryptophan biosynthesis</keyword>
<dbReference type="EMBL" id="CAJEUB010000013">
    <property type="protein sequence ID" value="CAD1846236.1"/>
    <property type="molecule type" value="Genomic_DNA"/>
</dbReference>
<dbReference type="AlphaFoldDB" id="A0A6V7QTZ3"/>
<dbReference type="GO" id="GO:0005829">
    <property type="term" value="C:cytosol"/>
    <property type="evidence" value="ECO:0007669"/>
    <property type="project" value="TreeGrafter"/>
</dbReference>
<accession>A0A6V7QTZ3</accession>
<sequence>MAVARATGSKKKPDDLADRKRSKASKGRSKTRYYLLHLSLRDVKWKPLLVLPRFRVSCELCWSNGSSLNCKSTSRASSKGNKRITANPVAVGFGISDPEHVKKVASWGADGVIVGSAIVRLIGEGKSSNEILRNVETFVSSLKAALP</sequence>
<comment type="catalytic activity">
    <reaction evidence="8">
        <text>(1S,2R)-1-C-(indol-3-yl)glycerol 3-phosphate + L-serine = D-glyceraldehyde 3-phosphate + L-tryptophan + H2O</text>
        <dbReference type="Rhea" id="RHEA:10532"/>
        <dbReference type="ChEBI" id="CHEBI:15377"/>
        <dbReference type="ChEBI" id="CHEBI:33384"/>
        <dbReference type="ChEBI" id="CHEBI:57912"/>
        <dbReference type="ChEBI" id="CHEBI:58866"/>
        <dbReference type="ChEBI" id="CHEBI:59776"/>
        <dbReference type="EC" id="4.2.1.20"/>
    </reaction>
</comment>
<protein>
    <recommendedName>
        <fullName evidence="3">tryptophan synthase</fullName>
        <ecNumber evidence="3">4.2.1.20</ecNumber>
    </recommendedName>
</protein>
<dbReference type="PANTHER" id="PTHR43406">
    <property type="entry name" value="TRYPTOPHAN SYNTHASE, ALPHA CHAIN"/>
    <property type="match status" value="1"/>
</dbReference>
<dbReference type="Gene3D" id="3.20.20.70">
    <property type="entry name" value="Aldolase class I"/>
    <property type="match status" value="1"/>
</dbReference>
<evidence type="ECO:0000256" key="6">
    <source>
        <dbReference type="ARBA" id="ARBA00023141"/>
    </source>
</evidence>
<evidence type="ECO:0000256" key="5">
    <source>
        <dbReference type="ARBA" id="ARBA00022822"/>
    </source>
</evidence>
<dbReference type="SUPFAM" id="SSF51366">
    <property type="entry name" value="Ribulose-phoshate binding barrel"/>
    <property type="match status" value="1"/>
</dbReference>
<reference evidence="10" key="1">
    <citation type="submission" date="2020-07" db="EMBL/GenBank/DDBJ databases">
        <authorList>
            <person name="Lin J."/>
        </authorList>
    </citation>
    <scope>NUCLEOTIDE SEQUENCE</scope>
</reference>
<keyword evidence="7" id="KW-0456">Lyase</keyword>
<evidence type="ECO:0000256" key="2">
    <source>
        <dbReference type="ARBA" id="ARBA00011270"/>
    </source>
</evidence>
<name>A0A6V7QTZ3_ANACO</name>
<proteinExistence type="predicted"/>
<dbReference type="InterPro" id="IPR013785">
    <property type="entry name" value="Aldolase_TIM"/>
</dbReference>
<evidence type="ECO:0000256" key="9">
    <source>
        <dbReference type="SAM" id="MobiDB-lite"/>
    </source>
</evidence>
<dbReference type="EC" id="4.2.1.20" evidence="3"/>
<evidence type="ECO:0000313" key="10">
    <source>
        <dbReference type="EMBL" id="CAD1846236.1"/>
    </source>
</evidence>
<evidence type="ECO:0000256" key="4">
    <source>
        <dbReference type="ARBA" id="ARBA00022605"/>
    </source>
</evidence>
<comment type="pathway">
    <text evidence="1">Amino-acid biosynthesis; L-tryptophan biosynthesis; L-tryptophan from chorismate: step 5/5.</text>
</comment>
<evidence type="ECO:0000256" key="8">
    <source>
        <dbReference type="ARBA" id="ARBA00049047"/>
    </source>
</evidence>
<dbReference type="InterPro" id="IPR002028">
    <property type="entry name" value="Trp_synthase_suA"/>
</dbReference>
<gene>
    <name evidence="10" type="ORF">CB5_LOCUS29447</name>
</gene>
<dbReference type="Pfam" id="PF00290">
    <property type="entry name" value="Trp_syntA"/>
    <property type="match status" value="1"/>
</dbReference>
<keyword evidence="6" id="KW-0057">Aromatic amino acid biosynthesis</keyword>
<evidence type="ECO:0000256" key="7">
    <source>
        <dbReference type="ARBA" id="ARBA00023239"/>
    </source>
</evidence>
<dbReference type="PANTHER" id="PTHR43406:SF1">
    <property type="entry name" value="TRYPTOPHAN SYNTHASE ALPHA CHAIN, CHLOROPLASTIC"/>
    <property type="match status" value="1"/>
</dbReference>
<dbReference type="GO" id="GO:0009507">
    <property type="term" value="C:chloroplast"/>
    <property type="evidence" value="ECO:0007669"/>
    <property type="project" value="TreeGrafter"/>
</dbReference>
<dbReference type="GO" id="GO:0004834">
    <property type="term" value="F:tryptophan synthase activity"/>
    <property type="evidence" value="ECO:0007669"/>
    <property type="project" value="UniProtKB-EC"/>
</dbReference>